<evidence type="ECO:0000313" key="2">
    <source>
        <dbReference type="EMBL" id="MBE6266462.1"/>
    </source>
</evidence>
<evidence type="ECO:0000313" key="3">
    <source>
        <dbReference type="Proteomes" id="UP000763088"/>
    </source>
</evidence>
<evidence type="ECO:0000256" key="1">
    <source>
        <dbReference type="SAM" id="SignalP"/>
    </source>
</evidence>
<feature type="chain" id="PRO_5037013050" evidence="1">
    <location>
        <begin position="20"/>
        <end position="393"/>
    </location>
</feature>
<feature type="signal peptide" evidence="1">
    <location>
        <begin position="1"/>
        <end position="19"/>
    </location>
</feature>
<proteinExistence type="predicted"/>
<dbReference type="AlphaFoldDB" id="A0A928GGX7"/>
<gene>
    <name evidence="2" type="ORF">E7102_08335</name>
</gene>
<dbReference type="Pfam" id="PF07396">
    <property type="entry name" value="Porin_O_P"/>
    <property type="match status" value="1"/>
</dbReference>
<dbReference type="Proteomes" id="UP000763088">
    <property type="component" value="Unassembled WGS sequence"/>
</dbReference>
<name>A0A928GGX7_XYLRU</name>
<protein>
    <submittedName>
        <fullName evidence="2">Porin</fullName>
    </submittedName>
</protein>
<organism evidence="2 3">
    <name type="scientific">Xylanibacter ruminicola</name>
    <name type="common">Prevotella ruminicola</name>
    <dbReference type="NCBI Taxonomy" id="839"/>
    <lineage>
        <taxon>Bacteria</taxon>
        <taxon>Pseudomonadati</taxon>
        <taxon>Bacteroidota</taxon>
        <taxon>Bacteroidia</taxon>
        <taxon>Bacteroidales</taxon>
        <taxon>Prevotellaceae</taxon>
        <taxon>Xylanibacter</taxon>
    </lineage>
</organism>
<dbReference type="EMBL" id="SUYD01000009">
    <property type="protein sequence ID" value="MBE6266462.1"/>
    <property type="molecule type" value="Genomic_DNA"/>
</dbReference>
<keyword evidence="1" id="KW-0732">Signal</keyword>
<dbReference type="InterPro" id="IPR010870">
    <property type="entry name" value="Porin_O/P"/>
</dbReference>
<comment type="caution">
    <text evidence="2">The sequence shown here is derived from an EMBL/GenBank/DDBJ whole genome shotgun (WGS) entry which is preliminary data.</text>
</comment>
<dbReference type="SUPFAM" id="SSF56935">
    <property type="entry name" value="Porins"/>
    <property type="match status" value="1"/>
</dbReference>
<sequence>MCRAIIFGLLLSIATNANAQGDNTRMGGNDGDYQSLAERFAKLEKKSDMFNLYLNYSASARTLEQGDGWETGFANKELRLEIKGNLTDKLFYRLRHRLNKANNAKGEDNFAKATDIMMVGYNFSDKLSLMAGKMTQIWGGYEYDENPMYVYEYSDFINHMDIYMAGAVLSYKPVPTQEIAIEVSNSYNGKLNDEYGDNLVVADGKSFKNVEKAKAPLTYILNWNGSLFNDLLQTRWSCGLQTQARDTYSRMIILGQQLNLPKLQWYVDYLGTWDDLDRLGIATNEMYGDNIRAGKVNYNSFITKMRWQFAPQWKLMLKGTYETASMRKSDIAKNYRKSYGWVGSLEYYPDPTQDLRLFLAYVGKKVNYSDACGLANQHYNRIELGFMYRIKCY</sequence>
<accession>A0A928GGX7</accession>
<reference evidence="2" key="1">
    <citation type="submission" date="2019-04" db="EMBL/GenBank/DDBJ databases">
        <title>Evolution of Biomass-Degrading Anaerobic Consortia Revealed by Metagenomics.</title>
        <authorList>
            <person name="Peng X."/>
        </authorList>
    </citation>
    <scope>NUCLEOTIDE SEQUENCE</scope>
    <source>
        <strain evidence="2">SIG141</strain>
    </source>
</reference>